<feature type="region of interest" description="Disordered" evidence="13">
    <location>
        <begin position="244"/>
        <end position="264"/>
    </location>
</feature>
<dbReference type="Pfam" id="PF02868">
    <property type="entry name" value="Peptidase_M4_C"/>
    <property type="match status" value="1"/>
</dbReference>
<dbReference type="RefSeq" id="WP_000747532.1">
    <property type="nucleotide sequence ID" value="NZ_KB976269.1"/>
</dbReference>
<evidence type="ECO:0000256" key="9">
    <source>
        <dbReference type="ARBA" id="ARBA00022833"/>
    </source>
</evidence>
<evidence type="ECO:0000259" key="19">
    <source>
        <dbReference type="Pfam" id="PF17936"/>
    </source>
</evidence>
<dbReference type="InterPro" id="IPR011096">
    <property type="entry name" value="FTP_domain"/>
</dbReference>
<comment type="similarity">
    <text evidence="3">Belongs to the peptidase M4 family.</text>
</comment>
<sequence>MKKRVAVLLTTGLFMPICSGIHPVFADTQHVLSTKKYDEVLHSPDFVAGKLTEPSKKSPESVVFEYFNKTKQDYKFGNKTAEESFKVTQIADSSVGDTKIVRLQQVYNDVPVWGATQVAHVGKGGVLQVVTGKVIPDLEKQEKLQNKNRIESQKAIELAQQDLGFQPTYSVQPSADLYVYQKDTSITYAYVVQFTVSAPNPGKYYYFIEADSGNILDKPNTAQRLQFDTNEKSNKSPLRATTEIQEKRNNTNNHSEDATEEDHIESVDSVVGENAIGKGTGLLGDTKILQTTKSGSKYYLQDNTRGAKILTYNSIEESLWSDDDNAFHQPGEAATVDAHFYAGVVYDYYKNKHNRNSYDNAGSPIKSEVYLSDKNGASWENGVISYHGGDGETERESSAALDVVGHEFTHGVIEHSSRLINMNESGALNEAISDLFGTLIEHEYYSKQSNGKKANWTVAEDAFLDGKTVLRSMSNPASVYLKEPITDKDGNQYSKYPDHYSKLYKGAEDAGGVHINSSIINKASYLLANGGTHYGVTVKGIGRDKVGKIYYLANTELFTQNMGFHVARAGLEQAAAKLYGVNSEELKAVKAAYDAVGIYAKGSNVPPTENKPKDTTAPAAPKINNLTDADTEISGTGEPGTKVSITANGKAIGTGTVEEDGHYTVGVSKQSAGTEMIVTLTDEAGNVSEPTKTKVKAHAASQDKLVQEIQQEIEQLFTDSVQALYNHNSTTIKKHALQVHVTQQYMTELEERVRTVSDERKEKEMFQQEMERAKKLLSEREKGQAGNRIKNGSFDSGLDNWKTWAGSGAKKPDVQRDGGKSENVVKVNPNSSIEQIVTGLEPNTAYEFTLYAKVENGERLSVGVKNTGAANVSAAISSTEYNQATLRFRTGPSATSATVYAYKSSGTKPGYADLFFVKKISDK</sequence>
<dbReference type="GO" id="GO:0046872">
    <property type="term" value="F:metal ion binding"/>
    <property type="evidence" value="ECO:0007669"/>
    <property type="project" value="UniProtKB-KW"/>
</dbReference>
<dbReference type="Gene3D" id="1.10.390.10">
    <property type="entry name" value="Neutral Protease Domain 2"/>
    <property type="match status" value="1"/>
</dbReference>
<feature type="domain" description="Peptidase M4" evidence="15">
    <location>
        <begin position="277"/>
        <end position="414"/>
    </location>
</feature>
<dbReference type="GO" id="GO:0004222">
    <property type="term" value="F:metalloendopeptidase activity"/>
    <property type="evidence" value="ECO:0007669"/>
    <property type="project" value="InterPro"/>
</dbReference>
<feature type="domain" description="Bacterial Ig" evidence="19">
    <location>
        <begin position="617"/>
        <end position="696"/>
    </location>
</feature>
<feature type="domain" description="CBM-cenC" evidence="16">
    <location>
        <begin position="787"/>
        <end position="903"/>
    </location>
</feature>
<keyword evidence="11" id="KW-0482">Metalloprotease</keyword>
<dbReference type="Gene3D" id="3.10.170.10">
    <property type="match status" value="1"/>
</dbReference>
<evidence type="ECO:0000256" key="7">
    <source>
        <dbReference type="ARBA" id="ARBA00022729"/>
    </source>
</evidence>
<dbReference type="EMBL" id="AHFL01000050">
    <property type="protein sequence ID" value="EOO62447.1"/>
    <property type="molecule type" value="Genomic_DNA"/>
</dbReference>
<dbReference type="GO" id="GO:0016798">
    <property type="term" value="F:hydrolase activity, acting on glycosyl bonds"/>
    <property type="evidence" value="ECO:0007669"/>
    <property type="project" value="InterPro"/>
</dbReference>
<keyword evidence="6" id="KW-0479">Metal-binding</keyword>
<name>A0A9W5V681_BACCE</name>
<dbReference type="InterPro" id="IPR001570">
    <property type="entry name" value="Peptidase_M4_C_domain"/>
</dbReference>
<dbReference type="InterPro" id="IPR003961">
    <property type="entry name" value="FN3_dom"/>
</dbReference>
<dbReference type="Pfam" id="PF17936">
    <property type="entry name" value="Big_6"/>
    <property type="match status" value="1"/>
</dbReference>
<gene>
    <name evidence="20" type="ORF">IKE_05676</name>
</gene>
<dbReference type="GO" id="GO:0006508">
    <property type="term" value="P:proteolysis"/>
    <property type="evidence" value="ECO:0007669"/>
    <property type="project" value="UniProtKB-KW"/>
</dbReference>
<keyword evidence="8" id="KW-0378">Hydrolase</keyword>
<evidence type="ECO:0000256" key="8">
    <source>
        <dbReference type="ARBA" id="ARBA00022801"/>
    </source>
</evidence>
<dbReference type="InterPro" id="IPR013856">
    <property type="entry name" value="Peptidase_M4_domain"/>
</dbReference>
<feature type="domain" description="Peptidase M4 C-terminal" evidence="17">
    <location>
        <begin position="418"/>
        <end position="598"/>
    </location>
</feature>
<organism evidence="20 21">
    <name type="scientific">Bacillus cereus VD196</name>
    <dbReference type="NCBI Taxonomy" id="1053243"/>
    <lineage>
        <taxon>Bacteria</taxon>
        <taxon>Bacillati</taxon>
        <taxon>Bacillota</taxon>
        <taxon>Bacilli</taxon>
        <taxon>Bacillales</taxon>
        <taxon>Bacillaceae</taxon>
        <taxon>Bacillus</taxon>
        <taxon>Bacillus cereus group</taxon>
    </lineage>
</organism>
<dbReference type="CDD" id="cd00063">
    <property type="entry name" value="FN3"/>
    <property type="match status" value="1"/>
</dbReference>
<comment type="caution">
    <text evidence="20">The sequence shown here is derived from an EMBL/GenBank/DDBJ whole genome shotgun (WGS) entry which is preliminary data.</text>
</comment>
<evidence type="ECO:0000256" key="1">
    <source>
        <dbReference type="ARBA" id="ARBA00001947"/>
    </source>
</evidence>
<evidence type="ECO:0000256" key="13">
    <source>
        <dbReference type="SAM" id="MobiDB-lite"/>
    </source>
</evidence>
<dbReference type="PANTHER" id="PTHR33794">
    <property type="entry name" value="BACILLOLYSIN"/>
    <property type="match status" value="1"/>
</dbReference>
<feature type="active site" evidence="12">
    <location>
        <position position="407"/>
    </location>
</feature>
<dbReference type="GO" id="GO:0005576">
    <property type="term" value="C:extracellular region"/>
    <property type="evidence" value="ECO:0007669"/>
    <property type="project" value="UniProtKB-SubCell"/>
</dbReference>
<evidence type="ECO:0000256" key="10">
    <source>
        <dbReference type="ARBA" id="ARBA00022837"/>
    </source>
</evidence>
<dbReference type="InterPro" id="IPR003305">
    <property type="entry name" value="CenC_carb-bd"/>
</dbReference>
<comment type="cofactor">
    <cofactor evidence="1">
        <name>Zn(2+)</name>
        <dbReference type="ChEBI" id="CHEBI:29105"/>
    </cofactor>
</comment>
<evidence type="ECO:0008006" key="22">
    <source>
        <dbReference type="Google" id="ProtNLM"/>
    </source>
</evidence>
<keyword evidence="4" id="KW-0964">Secreted</keyword>
<dbReference type="Gene3D" id="3.10.450.490">
    <property type="match status" value="1"/>
</dbReference>
<dbReference type="InterPro" id="IPR041498">
    <property type="entry name" value="Big_6"/>
</dbReference>
<keyword evidence="7 14" id="KW-0732">Signal</keyword>
<feature type="chain" id="PRO_5040970875" description="Bacillolysin" evidence="14">
    <location>
        <begin position="27"/>
        <end position="923"/>
    </location>
</feature>
<comment type="subcellular location">
    <subcellularLocation>
        <location evidence="2">Secreted</location>
    </subcellularLocation>
</comment>
<evidence type="ECO:0000256" key="11">
    <source>
        <dbReference type="ARBA" id="ARBA00023049"/>
    </source>
</evidence>
<dbReference type="PANTHER" id="PTHR33794:SF3">
    <property type="entry name" value="NEUTRAL PROTEASE B"/>
    <property type="match status" value="1"/>
</dbReference>
<dbReference type="Gene3D" id="3.10.450.40">
    <property type="match status" value="1"/>
</dbReference>
<dbReference type="InterPro" id="IPR050728">
    <property type="entry name" value="Zinc_Metalloprotease_M4"/>
</dbReference>
<keyword evidence="5" id="KW-0645">Protease</keyword>
<dbReference type="InterPro" id="IPR013783">
    <property type="entry name" value="Ig-like_fold"/>
</dbReference>
<dbReference type="Gene3D" id="2.60.120.260">
    <property type="entry name" value="Galactose-binding domain-like"/>
    <property type="match status" value="1"/>
</dbReference>
<proteinExistence type="inferred from homology"/>
<keyword evidence="9" id="KW-0862">Zinc</keyword>
<evidence type="ECO:0000313" key="21">
    <source>
        <dbReference type="Proteomes" id="UP000014023"/>
    </source>
</evidence>
<feature type="signal peptide" evidence="14">
    <location>
        <begin position="1"/>
        <end position="26"/>
    </location>
</feature>
<feature type="region of interest" description="Disordered" evidence="13">
    <location>
        <begin position="627"/>
        <end position="646"/>
    </location>
</feature>
<dbReference type="SUPFAM" id="SSF49785">
    <property type="entry name" value="Galactose-binding domain-like"/>
    <property type="match status" value="1"/>
</dbReference>
<dbReference type="Gene3D" id="2.60.40.10">
    <property type="entry name" value="Immunoglobulins"/>
    <property type="match status" value="1"/>
</dbReference>
<evidence type="ECO:0000256" key="4">
    <source>
        <dbReference type="ARBA" id="ARBA00022525"/>
    </source>
</evidence>
<dbReference type="SUPFAM" id="SSF55486">
    <property type="entry name" value="Metalloproteases ('zincins'), catalytic domain"/>
    <property type="match status" value="1"/>
</dbReference>
<evidence type="ECO:0000259" key="15">
    <source>
        <dbReference type="Pfam" id="PF01447"/>
    </source>
</evidence>
<feature type="domain" description="FTP" evidence="18">
    <location>
        <begin position="84"/>
        <end position="133"/>
    </location>
</feature>
<dbReference type="InterPro" id="IPR023612">
    <property type="entry name" value="Peptidase_M4"/>
</dbReference>
<evidence type="ECO:0000259" key="18">
    <source>
        <dbReference type="Pfam" id="PF07504"/>
    </source>
</evidence>
<accession>A0A9W5V681</accession>
<feature type="compositionally biased region" description="Basic and acidic residues" evidence="13">
    <location>
        <begin position="244"/>
        <end position="257"/>
    </location>
</feature>
<dbReference type="AlphaFoldDB" id="A0A9W5V681"/>
<reference evidence="20 21" key="1">
    <citation type="submission" date="2012-12" db="EMBL/GenBank/DDBJ databases">
        <title>The Genome Sequence of Bacillus cereus VD196.</title>
        <authorList>
            <consortium name="The Broad Institute Genome Sequencing Platform"/>
            <consortium name="The Broad Institute Genome Sequencing Center for Infectious Disease"/>
            <person name="Feldgarden M."/>
            <person name="Van der Auwera G.A."/>
            <person name="Mahillon J."/>
            <person name="Duprez V."/>
            <person name="Timmery S."/>
            <person name="Mattelet C."/>
            <person name="Dierick K."/>
            <person name="Sun M."/>
            <person name="Yu Z."/>
            <person name="Zhu L."/>
            <person name="Hu X."/>
            <person name="Shank E.B."/>
            <person name="Swiecicka I."/>
            <person name="Hansen B.M."/>
            <person name="Andrup L."/>
            <person name="Walker B."/>
            <person name="Young S.K."/>
            <person name="Zeng Q."/>
            <person name="Gargeya S."/>
            <person name="Fitzgerald M."/>
            <person name="Haas B."/>
            <person name="Abouelleil A."/>
            <person name="Alvarado L."/>
            <person name="Arachchi H.M."/>
            <person name="Berlin A.M."/>
            <person name="Chapman S.B."/>
            <person name="Dewar J."/>
            <person name="Goldberg J."/>
            <person name="Griggs A."/>
            <person name="Gujja S."/>
            <person name="Hansen M."/>
            <person name="Howarth C."/>
            <person name="Imamovic A."/>
            <person name="Larimer J."/>
            <person name="McCowan C."/>
            <person name="Murphy C."/>
            <person name="Neiman D."/>
            <person name="Pearson M."/>
            <person name="Priest M."/>
            <person name="Roberts A."/>
            <person name="Saif S."/>
            <person name="Shea T."/>
            <person name="Sisk P."/>
            <person name="Sykes S."/>
            <person name="Wortman J."/>
            <person name="Nusbaum C."/>
            <person name="Birren B."/>
        </authorList>
    </citation>
    <scope>NUCLEOTIDE SEQUENCE [LARGE SCALE GENOMIC DNA]</scope>
    <source>
        <strain evidence="20 21">VD196</strain>
    </source>
</reference>
<feature type="active site" description="Proton donor" evidence="12">
    <location>
        <position position="514"/>
    </location>
</feature>
<dbReference type="Pfam" id="PF01447">
    <property type="entry name" value="Peptidase_M4"/>
    <property type="match status" value="1"/>
</dbReference>
<evidence type="ECO:0000259" key="16">
    <source>
        <dbReference type="Pfam" id="PF02018"/>
    </source>
</evidence>
<dbReference type="InterPro" id="IPR027268">
    <property type="entry name" value="Peptidase_M4/M1_CTD_sf"/>
</dbReference>
<keyword evidence="10" id="KW-0106">Calcium</keyword>
<evidence type="ECO:0000256" key="3">
    <source>
        <dbReference type="ARBA" id="ARBA00009388"/>
    </source>
</evidence>
<protein>
    <recommendedName>
        <fullName evidence="22">Bacillolysin</fullName>
    </recommendedName>
</protein>
<evidence type="ECO:0000313" key="20">
    <source>
        <dbReference type="EMBL" id="EOO62447.1"/>
    </source>
</evidence>
<evidence type="ECO:0000256" key="12">
    <source>
        <dbReference type="PIRSR" id="PIRSR623612-1"/>
    </source>
</evidence>
<dbReference type="PRINTS" id="PR00730">
    <property type="entry name" value="THERMOLYSIN"/>
</dbReference>
<evidence type="ECO:0000256" key="14">
    <source>
        <dbReference type="SAM" id="SignalP"/>
    </source>
</evidence>
<evidence type="ECO:0000256" key="6">
    <source>
        <dbReference type="ARBA" id="ARBA00022723"/>
    </source>
</evidence>
<dbReference type="InterPro" id="IPR008979">
    <property type="entry name" value="Galactose-bd-like_sf"/>
</dbReference>
<evidence type="ECO:0000256" key="5">
    <source>
        <dbReference type="ARBA" id="ARBA00022670"/>
    </source>
</evidence>
<dbReference type="Proteomes" id="UP000014023">
    <property type="component" value="Unassembled WGS sequence"/>
</dbReference>
<dbReference type="CDD" id="cd09597">
    <property type="entry name" value="M4_TLP"/>
    <property type="match status" value="1"/>
</dbReference>
<dbReference type="Pfam" id="PF02018">
    <property type="entry name" value="CBM_4_9"/>
    <property type="match status" value="1"/>
</dbReference>
<evidence type="ECO:0000259" key="17">
    <source>
        <dbReference type="Pfam" id="PF02868"/>
    </source>
</evidence>
<evidence type="ECO:0000256" key="2">
    <source>
        <dbReference type="ARBA" id="ARBA00004613"/>
    </source>
</evidence>
<dbReference type="Pfam" id="PF07504">
    <property type="entry name" value="FTP"/>
    <property type="match status" value="1"/>
</dbReference>